<dbReference type="CDD" id="cd03445">
    <property type="entry name" value="Thioesterase_II_repeat2"/>
    <property type="match status" value="1"/>
</dbReference>
<sequence length="292" mass="31564">MTNAAHEDLLDTLDVKPLGGSVFVGPVAHRTLPRVFGGQVLAQALVAAGRTVPDRRPPNSLHAYFLAGGDPAVPIVYRVDTLRDGRSFSSRQVTAEQGDRRIFTMLTSFAAQDDGLDHQCVRPGGAPEPGTLAGLHDRLAPERALLPAWWTEENPFDIRFIDHPTGLATGSVGPARQSMWIRSPHIAGDDPTLHAALVAYASDLTLLDPALMPHGRSWYGTHLIDGASIDHALWFHRPARADQWLLCQQRSPVAHGGRCLCTAEFFDVAGALVGSVAQEGVLRERRTASSIT</sequence>
<dbReference type="GO" id="GO:0006637">
    <property type="term" value="P:acyl-CoA metabolic process"/>
    <property type="evidence" value="ECO:0007669"/>
    <property type="project" value="InterPro"/>
</dbReference>
<dbReference type="AlphaFoldDB" id="A0A917G9J5"/>
<keyword evidence="2" id="KW-0378">Hydrolase</keyword>
<dbReference type="InterPro" id="IPR049449">
    <property type="entry name" value="TesB_ACOT8-like_N"/>
</dbReference>
<dbReference type="InterPro" id="IPR003703">
    <property type="entry name" value="Acyl_CoA_thio"/>
</dbReference>
<feature type="domain" description="Acyl-CoA thioesterase-like N-terminal HotDog" evidence="3">
    <location>
        <begin position="34"/>
        <end position="109"/>
    </location>
</feature>
<dbReference type="Pfam" id="PF13622">
    <property type="entry name" value="4HBT_3"/>
    <property type="match status" value="1"/>
</dbReference>
<comment type="similarity">
    <text evidence="1">Belongs to the C/M/P thioester hydrolase family.</text>
</comment>
<dbReference type="PANTHER" id="PTHR11066:SF34">
    <property type="entry name" value="ACYL-COENZYME A THIOESTERASE 8"/>
    <property type="match status" value="1"/>
</dbReference>
<dbReference type="PANTHER" id="PTHR11066">
    <property type="entry name" value="ACYL-COA THIOESTERASE"/>
    <property type="match status" value="1"/>
</dbReference>
<dbReference type="InterPro" id="IPR049450">
    <property type="entry name" value="ACOT8-like_C"/>
</dbReference>
<dbReference type="Proteomes" id="UP000654257">
    <property type="component" value="Unassembled WGS sequence"/>
</dbReference>
<accession>A0A917G9J5</accession>
<dbReference type="SUPFAM" id="SSF54637">
    <property type="entry name" value="Thioesterase/thiol ester dehydrase-isomerase"/>
    <property type="match status" value="2"/>
</dbReference>
<evidence type="ECO:0000256" key="2">
    <source>
        <dbReference type="ARBA" id="ARBA00022801"/>
    </source>
</evidence>
<dbReference type="Gene3D" id="2.40.160.210">
    <property type="entry name" value="Acyl-CoA thioesterase, double hotdog domain"/>
    <property type="match status" value="1"/>
</dbReference>
<evidence type="ECO:0000313" key="6">
    <source>
        <dbReference type="Proteomes" id="UP000654257"/>
    </source>
</evidence>
<gene>
    <name evidence="5" type="ORF">GCM10007304_49720</name>
</gene>
<dbReference type="CDD" id="cd03444">
    <property type="entry name" value="Thioesterase_II_repeat1"/>
    <property type="match status" value="1"/>
</dbReference>
<keyword evidence="6" id="KW-1185">Reference proteome</keyword>
<dbReference type="RefSeq" id="WP_188548126.1">
    <property type="nucleotide sequence ID" value="NZ_BMCU01000011.1"/>
</dbReference>
<evidence type="ECO:0000256" key="1">
    <source>
        <dbReference type="ARBA" id="ARBA00006538"/>
    </source>
</evidence>
<dbReference type="GO" id="GO:0009062">
    <property type="term" value="P:fatty acid catabolic process"/>
    <property type="evidence" value="ECO:0007669"/>
    <property type="project" value="TreeGrafter"/>
</dbReference>
<evidence type="ECO:0000259" key="3">
    <source>
        <dbReference type="Pfam" id="PF13622"/>
    </source>
</evidence>
<dbReference type="EMBL" id="BMCU01000011">
    <property type="protein sequence ID" value="GGG29972.1"/>
    <property type="molecule type" value="Genomic_DNA"/>
</dbReference>
<proteinExistence type="inferred from homology"/>
<reference evidence="5" key="1">
    <citation type="journal article" date="2014" name="Int. J. Syst. Evol. Microbiol.">
        <title>Complete genome sequence of Corynebacterium casei LMG S-19264T (=DSM 44701T), isolated from a smear-ripened cheese.</title>
        <authorList>
            <consortium name="US DOE Joint Genome Institute (JGI-PGF)"/>
            <person name="Walter F."/>
            <person name="Albersmeier A."/>
            <person name="Kalinowski J."/>
            <person name="Ruckert C."/>
        </authorList>
    </citation>
    <scope>NUCLEOTIDE SEQUENCE</scope>
    <source>
        <strain evidence="5">CCM 7905</strain>
    </source>
</reference>
<organism evidence="5 6">
    <name type="scientific">Rhodococcoides trifolii</name>
    <dbReference type="NCBI Taxonomy" id="908250"/>
    <lineage>
        <taxon>Bacteria</taxon>
        <taxon>Bacillati</taxon>
        <taxon>Actinomycetota</taxon>
        <taxon>Actinomycetes</taxon>
        <taxon>Mycobacteriales</taxon>
        <taxon>Nocardiaceae</taxon>
        <taxon>Rhodococcoides</taxon>
    </lineage>
</organism>
<dbReference type="Pfam" id="PF20789">
    <property type="entry name" value="4HBT_3C"/>
    <property type="match status" value="1"/>
</dbReference>
<feature type="domain" description="Acyl-CoA thioesterase-like C-terminal" evidence="4">
    <location>
        <begin position="150"/>
        <end position="281"/>
    </location>
</feature>
<name>A0A917G9J5_9NOCA</name>
<comment type="caution">
    <text evidence="5">The sequence shown here is derived from an EMBL/GenBank/DDBJ whole genome shotgun (WGS) entry which is preliminary data.</text>
</comment>
<reference evidence="5" key="2">
    <citation type="submission" date="2020-09" db="EMBL/GenBank/DDBJ databases">
        <authorList>
            <person name="Sun Q."/>
            <person name="Sedlacek I."/>
        </authorList>
    </citation>
    <scope>NUCLEOTIDE SEQUENCE</scope>
    <source>
        <strain evidence="5">CCM 7905</strain>
    </source>
</reference>
<dbReference type="InterPro" id="IPR029069">
    <property type="entry name" value="HotDog_dom_sf"/>
</dbReference>
<evidence type="ECO:0000259" key="4">
    <source>
        <dbReference type="Pfam" id="PF20789"/>
    </source>
</evidence>
<evidence type="ECO:0000313" key="5">
    <source>
        <dbReference type="EMBL" id="GGG29972.1"/>
    </source>
</evidence>
<dbReference type="InterPro" id="IPR042171">
    <property type="entry name" value="Acyl-CoA_hotdog"/>
</dbReference>
<protein>
    <submittedName>
        <fullName evidence="5">Acyl-CoA thioesterase II</fullName>
    </submittedName>
</protein>
<dbReference type="GO" id="GO:0047617">
    <property type="term" value="F:fatty acyl-CoA hydrolase activity"/>
    <property type="evidence" value="ECO:0007669"/>
    <property type="project" value="InterPro"/>
</dbReference>